<accession>A0A235BQL7</accession>
<feature type="domain" description="Nucleotidyl transferase" evidence="1">
    <location>
        <begin position="8"/>
        <end position="233"/>
    </location>
</feature>
<evidence type="ECO:0000259" key="1">
    <source>
        <dbReference type="Pfam" id="PF00483"/>
    </source>
</evidence>
<dbReference type="InterPro" id="IPR029044">
    <property type="entry name" value="Nucleotide-diphossugar_trans"/>
</dbReference>
<dbReference type="InterPro" id="IPR005835">
    <property type="entry name" value="NTP_transferase_dom"/>
</dbReference>
<dbReference type="PANTHER" id="PTHR42883:SF2">
    <property type="entry name" value="THYMIDYLYLTRANSFERASE"/>
    <property type="match status" value="1"/>
</dbReference>
<dbReference type="Proteomes" id="UP000215215">
    <property type="component" value="Unassembled WGS sequence"/>
</dbReference>
<organism evidence="2 3">
    <name type="scientific">candidate division WOR-3 bacterium JGI_Cruoil_03_44_89</name>
    <dbReference type="NCBI Taxonomy" id="1973748"/>
    <lineage>
        <taxon>Bacteria</taxon>
        <taxon>Bacteria division WOR-3</taxon>
    </lineage>
</organism>
<name>A0A235BQL7_UNCW3</name>
<reference evidence="2 3" key="1">
    <citation type="submission" date="2017-07" db="EMBL/GenBank/DDBJ databases">
        <title>Recovery of genomes from metagenomes via a dereplication, aggregation, and scoring strategy.</title>
        <authorList>
            <person name="Sieber C.M."/>
            <person name="Probst A.J."/>
            <person name="Sharrar A."/>
            <person name="Thomas B.C."/>
            <person name="Hess M."/>
            <person name="Tringe S.G."/>
            <person name="Banfield J.F."/>
        </authorList>
    </citation>
    <scope>NUCLEOTIDE SEQUENCE [LARGE SCALE GENOMIC DNA]</scope>
    <source>
        <strain evidence="2">JGI_Cruoil_03_44_89</strain>
    </source>
</reference>
<sequence length="326" mass="36446">MKLILPIAGEGTRLRPHTHTVPKALIQVGGKAIIAHILDEILPSIEIDEVIFIVGRLGEKVKDYIKEHYDIEATYIEQTKHLGLGHAVFLARDRFKRWDPTFIVYGDTIFNASLKEAIREVDGCIGVREVEDPKRFGIVDVENGVIKKLVEKPLKPASNLAVVGVNYIRNTKLLFTLLEQMIEKGKKTRGEFQLTDAFQLMIEEGARLETFAVDEWYDCGKPETLLLTNRYILKKNGYYEEQKETVILPPVYIHPAAEVRGSVIGPYVSISENARIVSSIIKDSIIGKNAYIDGLVLTSSIIGEQAVCKGTFKHLNVGDSSSVEIT</sequence>
<dbReference type="SUPFAM" id="SSF53448">
    <property type="entry name" value="Nucleotide-diphospho-sugar transferases"/>
    <property type="match status" value="1"/>
</dbReference>
<dbReference type="EMBL" id="NOZQ01000213">
    <property type="protein sequence ID" value="OYD13855.1"/>
    <property type="molecule type" value="Genomic_DNA"/>
</dbReference>
<dbReference type="Pfam" id="PF00483">
    <property type="entry name" value="NTP_transferase"/>
    <property type="match status" value="1"/>
</dbReference>
<dbReference type="Gene3D" id="2.160.10.10">
    <property type="entry name" value="Hexapeptide repeat proteins"/>
    <property type="match status" value="1"/>
</dbReference>
<dbReference type="PANTHER" id="PTHR42883">
    <property type="entry name" value="GLUCOSE-1-PHOSPHATE THYMIDYLTRANSFERASE"/>
    <property type="match status" value="1"/>
</dbReference>
<evidence type="ECO:0000313" key="2">
    <source>
        <dbReference type="EMBL" id="OYD13855.1"/>
    </source>
</evidence>
<proteinExistence type="predicted"/>
<gene>
    <name evidence="2" type="ORF">CH333_09715</name>
</gene>
<dbReference type="GO" id="GO:0016740">
    <property type="term" value="F:transferase activity"/>
    <property type="evidence" value="ECO:0007669"/>
    <property type="project" value="UniProtKB-KW"/>
</dbReference>
<evidence type="ECO:0000313" key="3">
    <source>
        <dbReference type="Proteomes" id="UP000215215"/>
    </source>
</evidence>
<protein>
    <submittedName>
        <fullName evidence="2">Nucleotidyl transferase</fullName>
    </submittedName>
</protein>
<keyword evidence="2" id="KW-0808">Transferase</keyword>
<comment type="caution">
    <text evidence="2">The sequence shown here is derived from an EMBL/GenBank/DDBJ whole genome shotgun (WGS) entry which is preliminary data.</text>
</comment>
<dbReference type="AlphaFoldDB" id="A0A235BQL7"/>
<dbReference type="Gene3D" id="3.90.550.10">
    <property type="entry name" value="Spore Coat Polysaccharide Biosynthesis Protein SpsA, Chain A"/>
    <property type="match status" value="1"/>
</dbReference>